<dbReference type="Gene3D" id="3.30.420.270">
    <property type="match status" value="1"/>
</dbReference>
<keyword evidence="3" id="KW-1003">Cell membrane</keyword>
<evidence type="ECO:0000256" key="4">
    <source>
        <dbReference type="ARBA" id="ARBA00022692"/>
    </source>
</evidence>
<keyword evidence="5 8" id="KW-1133">Transmembrane helix</keyword>
<dbReference type="AlphaFoldDB" id="A0A1F6GQF6"/>
<gene>
    <name evidence="9" type="ORF">A2557_09310</name>
</gene>
<comment type="subcellular location">
    <subcellularLocation>
        <location evidence="1">Cell membrane</location>
        <topology evidence="1">Single-pass membrane protein</topology>
    </subcellularLocation>
    <subcellularLocation>
        <location evidence="7">Cell membrane</location>
        <topology evidence="7">Single-pass type II membrane protein</topology>
    </subcellularLocation>
</comment>
<dbReference type="PANTHER" id="PTHR30558">
    <property type="entry name" value="EXBD MEMBRANE COMPONENT OF PMF-DRIVEN MACROMOLECULE IMPORT SYSTEM"/>
    <property type="match status" value="1"/>
</dbReference>
<proteinExistence type="inferred from homology"/>
<organism evidence="9 10">
    <name type="scientific">Candidatus Lambdaproteobacteria bacterium RIFOXYD2_FULL_56_26</name>
    <dbReference type="NCBI Taxonomy" id="1817773"/>
    <lineage>
        <taxon>Bacteria</taxon>
        <taxon>Pseudomonadati</taxon>
        <taxon>Pseudomonadota</taxon>
        <taxon>Candidatus Lambdaproteobacteria</taxon>
    </lineage>
</organism>
<evidence type="ECO:0008006" key="11">
    <source>
        <dbReference type="Google" id="ProtNLM"/>
    </source>
</evidence>
<evidence type="ECO:0000256" key="2">
    <source>
        <dbReference type="ARBA" id="ARBA00005811"/>
    </source>
</evidence>
<protein>
    <recommendedName>
        <fullName evidence="11">Biopolymer transporter ExbD</fullName>
    </recommendedName>
</protein>
<evidence type="ECO:0000256" key="8">
    <source>
        <dbReference type="SAM" id="Phobius"/>
    </source>
</evidence>
<evidence type="ECO:0000256" key="5">
    <source>
        <dbReference type="ARBA" id="ARBA00022989"/>
    </source>
</evidence>
<dbReference type="InterPro" id="IPR003400">
    <property type="entry name" value="ExbD"/>
</dbReference>
<feature type="transmembrane region" description="Helical" evidence="8">
    <location>
        <begin position="12"/>
        <end position="31"/>
    </location>
</feature>
<dbReference type="PANTHER" id="PTHR30558:SF3">
    <property type="entry name" value="BIOPOLYMER TRANSPORT PROTEIN EXBD-RELATED"/>
    <property type="match status" value="1"/>
</dbReference>
<dbReference type="Proteomes" id="UP000177583">
    <property type="component" value="Unassembled WGS sequence"/>
</dbReference>
<dbReference type="GO" id="GO:0015031">
    <property type="term" value="P:protein transport"/>
    <property type="evidence" value="ECO:0007669"/>
    <property type="project" value="UniProtKB-KW"/>
</dbReference>
<keyword evidence="7" id="KW-0813">Transport</keyword>
<keyword evidence="4 7" id="KW-0812">Transmembrane</keyword>
<evidence type="ECO:0000256" key="1">
    <source>
        <dbReference type="ARBA" id="ARBA00004162"/>
    </source>
</evidence>
<comment type="caution">
    <text evidence="9">The sequence shown here is derived from an EMBL/GenBank/DDBJ whole genome shotgun (WGS) entry which is preliminary data.</text>
</comment>
<evidence type="ECO:0000313" key="10">
    <source>
        <dbReference type="Proteomes" id="UP000177583"/>
    </source>
</evidence>
<evidence type="ECO:0000256" key="6">
    <source>
        <dbReference type="ARBA" id="ARBA00023136"/>
    </source>
</evidence>
<comment type="similarity">
    <text evidence="2 7">Belongs to the ExbD/TolR family.</text>
</comment>
<evidence type="ECO:0000256" key="3">
    <source>
        <dbReference type="ARBA" id="ARBA00022475"/>
    </source>
</evidence>
<accession>A0A1F6GQF6</accession>
<sequence>MKIVDTKVRRTQINLTSLIDVLFLLIIFFAVSTRFGEQEAVPLELPKAKTSQRLALQTQLVVTFKDKTQLYLNGTHTGWDQLDGTLENPLFDREKKVVLNIDTQVPHGQVIELLDRLRSHHFEKVAFGTQAP</sequence>
<dbReference type="Pfam" id="PF02472">
    <property type="entry name" value="ExbD"/>
    <property type="match status" value="1"/>
</dbReference>
<reference evidence="9 10" key="1">
    <citation type="journal article" date="2016" name="Nat. Commun.">
        <title>Thousands of microbial genomes shed light on interconnected biogeochemical processes in an aquifer system.</title>
        <authorList>
            <person name="Anantharaman K."/>
            <person name="Brown C.T."/>
            <person name="Hug L.A."/>
            <person name="Sharon I."/>
            <person name="Castelle C.J."/>
            <person name="Probst A.J."/>
            <person name="Thomas B.C."/>
            <person name="Singh A."/>
            <person name="Wilkins M.J."/>
            <person name="Karaoz U."/>
            <person name="Brodie E.L."/>
            <person name="Williams K.H."/>
            <person name="Hubbard S.S."/>
            <person name="Banfield J.F."/>
        </authorList>
    </citation>
    <scope>NUCLEOTIDE SEQUENCE [LARGE SCALE GENOMIC DNA]</scope>
</reference>
<evidence type="ECO:0000313" key="9">
    <source>
        <dbReference type="EMBL" id="OGH00386.1"/>
    </source>
</evidence>
<dbReference type="EMBL" id="MFNF01000046">
    <property type="protein sequence ID" value="OGH00386.1"/>
    <property type="molecule type" value="Genomic_DNA"/>
</dbReference>
<dbReference type="GO" id="GO:0022857">
    <property type="term" value="F:transmembrane transporter activity"/>
    <property type="evidence" value="ECO:0007669"/>
    <property type="project" value="InterPro"/>
</dbReference>
<name>A0A1F6GQF6_9PROT</name>
<dbReference type="GO" id="GO:0005886">
    <property type="term" value="C:plasma membrane"/>
    <property type="evidence" value="ECO:0007669"/>
    <property type="project" value="UniProtKB-SubCell"/>
</dbReference>
<keyword evidence="6 8" id="KW-0472">Membrane</keyword>
<keyword evidence="7" id="KW-0653">Protein transport</keyword>
<evidence type="ECO:0000256" key="7">
    <source>
        <dbReference type="RuleBase" id="RU003879"/>
    </source>
</evidence>